<dbReference type="InterPro" id="IPR001789">
    <property type="entry name" value="Sig_transdc_resp-reg_receiver"/>
</dbReference>
<accession>A0ABX3P3D7</accession>
<evidence type="ECO:0000259" key="2">
    <source>
        <dbReference type="PROSITE" id="PS50110"/>
    </source>
</evidence>
<dbReference type="Proteomes" id="UP000192277">
    <property type="component" value="Unassembled WGS sequence"/>
</dbReference>
<evidence type="ECO:0000313" key="3">
    <source>
        <dbReference type="EMBL" id="OQP53211.1"/>
    </source>
</evidence>
<dbReference type="SMART" id="SM00448">
    <property type="entry name" value="REC"/>
    <property type="match status" value="1"/>
</dbReference>
<comment type="caution">
    <text evidence="1">Lacks conserved residue(s) required for the propagation of feature annotation.</text>
</comment>
<dbReference type="EMBL" id="LWBO01000003">
    <property type="protein sequence ID" value="OQP53211.1"/>
    <property type="molecule type" value="Genomic_DNA"/>
</dbReference>
<comment type="caution">
    <text evidence="3">The sequence shown here is derived from an EMBL/GenBank/DDBJ whole genome shotgun (WGS) entry which is preliminary data.</text>
</comment>
<gene>
    <name evidence="3" type="ORF">A4D02_22730</name>
</gene>
<dbReference type="Gene3D" id="3.40.50.2300">
    <property type="match status" value="1"/>
</dbReference>
<reference evidence="3 4" key="1">
    <citation type="submission" date="2016-04" db="EMBL/GenBank/DDBJ databases">
        <authorList>
            <person name="Chen L."/>
            <person name="Zhuang W."/>
            <person name="Wang G."/>
        </authorList>
    </citation>
    <scope>NUCLEOTIDE SEQUENCE [LARGE SCALE GENOMIC DNA]</scope>
    <source>
        <strain evidence="4">GR20</strain>
    </source>
</reference>
<dbReference type="SUPFAM" id="SSF52172">
    <property type="entry name" value="CheY-like"/>
    <property type="match status" value="1"/>
</dbReference>
<evidence type="ECO:0000256" key="1">
    <source>
        <dbReference type="PROSITE-ProRule" id="PRU00169"/>
    </source>
</evidence>
<dbReference type="InterPro" id="IPR011006">
    <property type="entry name" value="CheY-like_superfamily"/>
</dbReference>
<name>A0ABX3P3D7_9BACT</name>
<evidence type="ECO:0000313" key="4">
    <source>
        <dbReference type="Proteomes" id="UP000192277"/>
    </source>
</evidence>
<dbReference type="Pfam" id="PF00072">
    <property type="entry name" value="Response_reg"/>
    <property type="match status" value="1"/>
</dbReference>
<dbReference type="PROSITE" id="PS50110">
    <property type="entry name" value="RESPONSE_REGULATORY"/>
    <property type="match status" value="1"/>
</dbReference>
<keyword evidence="4" id="KW-1185">Reference proteome</keyword>
<proteinExistence type="predicted"/>
<sequence length="130" mass="14341">MSNTGTAKIALIDSHPLMRECISSYLAGFDYSITLQVGDGKELIDQLTKENVPDVCLLEFNARKKNGYDIIKMLRSSCPNMKIAIYSMQTGPVENKIPSGADVIIPDQISIADFKSTLDNLIQRQPFVAS</sequence>
<feature type="domain" description="Response regulatory" evidence="2">
    <location>
        <begin position="8"/>
        <end position="122"/>
    </location>
</feature>
<dbReference type="RefSeq" id="WP_014218246.1">
    <property type="nucleotide sequence ID" value="NZ_LWBO01000003.1"/>
</dbReference>
<protein>
    <recommendedName>
        <fullName evidence="2">Response regulatory domain-containing protein</fullName>
    </recommendedName>
</protein>
<organism evidence="3 4">
    <name type="scientific">Niastella koreensis</name>
    <dbReference type="NCBI Taxonomy" id="354356"/>
    <lineage>
        <taxon>Bacteria</taxon>
        <taxon>Pseudomonadati</taxon>
        <taxon>Bacteroidota</taxon>
        <taxon>Chitinophagia</taxon>
        <taxon>Chitinophagales</taxon>
        <taxon>Chitinophagaceae</taxon>
        <taxon>Niastella</taxon>
    </lineage>
</organism>